<dbReference type="InterPro" id="IPR001405">
    <property type="entry name" value="UPF0758"/>
</dbReference>
<evidence type="ECO:0000256" key="5">
    <source>
        <dbReference type="ARBA" id="ARBA00023049"/>
    </source>
</evidence>
<evidence type="ECO:0000259" key="6">
    <source>
        <dbReference type="PROSITE" id="PS50249"/>
    </source>
</evidence>
<evidence type="ECO:0000256" key="1">
    <source>
        <dbReference type="ARBA" id="ARBA00022670"/>
    </source>
</evidence>
<dbReference type="EMBL" id="CP061799">
    <property type="protein sequence ID" value="QTA83844.1"/>
    <property type="molecule type" value="Genomic_DNA"/>
</dbReference>
<dbReference type="PROSITE" id="PS50249">
    <property type="entry name" value="MPN"/>
    <property type="match status" value="1"/>
</dbReference>
<dbReference type="InterPro" id="IPR037518">
    <property type="entry name" value="MPN"/>
</dbReference>
<keyword evidence="5" id="KW-0482">Metalloprotease</keyword>
<dbReference type="CDD" id="cd08071">
    <property type="entry name" value="MPN_DUF2466"/>
    <property type="match status" value="1"/>
</dbReference>
<proteinExistence type="predicted"/>
<dbReference type="PANTHER" id="PTHR30471:SF3">
    <property type="entry name" value="UPF0758 PROTEIN YEES-RELATED"/>
    <property type="match status" value="1"/>
</dbReference>
<protein>
    <submittedName>
        <fullName evidence="7">DNA repair and recombination protein radC domain-containing protein</fullName>
    </submittedName>
</protein>
<dbReference type="PROSITE" id="PS01302">
    <property type="entry name" value="UPF0758"/>
    <property type="match status" value="1"/>
</dbReference>
<evidence type="ECO:0000313" key="8">
    <source>
        <dbReference type="Proteomes" id="UP000663720"/>
    </source>
</evidence>
<keyword evidence="8" id="KW-1185">Reference proteome</keyword>
<evidence type="ECO:0000313" key="7">
    <source>
        <dbReference type="EMBL" id="QTA83844.1"/>
    </source>
</evidence>
<dbReference type="Gene3D" id="3.40.140.10">
    <property type="entry name" value="Cytidine Deaminase, domain 2"/>
    <property type="match status" value="1"/>
</dbReference>
<gene>
    <name evidence="7" type="ORF">dnl_62630</name>
</gene>
<keyword evidence="1" id="KW-0645">Protease</keyword>
<dbReference type="AlphaFoldDB" id="A0A975BEU7"/>
<keyword evidence="3" id="KW-0378">Hydrolase</keyword>
<evidence type="ECO:0000256" key="3">
    <source>
        <dbReference type="ARBA" id="ARBA00022801"/>
    </source>
</evidence>
<dbReference type="Proteomes" id="UP000663720">
    <property type="component" value="Chromosome"/>
</dbReference>
<organism evidence="7 8">
    <name type="scientific">Desulfonema limicola</name>
    <dbReference type="NCBI Taxonomy" id="45656"/>
    <lineage>
        <taxon>Bacteria</taxon>
        <taxon>Pseudomonadati</taxon>
        <taxon>Thermodesulfobacteriota</taxon>
        <taxon>Desulfobacteria</taxon>
        <taxon>Desulfobacterales</taxon>
        <taxon>Desulfococcaceae</taxon>
        <taxon>Desulfonema</taxon>
    </lineage>
</organism>
<keyword evidence="2" id="KW-0479">Metal-binding</keyword>
<evidence type="ECO:0000256" key="2">
    <source>
        <dbReference type="ARBA" id="ARBA00022723"/>
    </source>
</evidence>
<keyword evidence="4" id="KW-0862">Zinc</keyword>
<dbReference type="GO" id="GO:0008237">
    <property type="term" value="F:metallopeptidase activity"/>
    <property type="evidence" value="ECO:0007669"/>
    <property type="project" value="UniProtKB-KW"/>
</dbReference>
<dbReference type="RefSeq" id="WP_207689632.1">
    <property type="nucleotide sequence ID" value="NZ_CP061799.1"/>
</dbReference>
<accession>A0A975BEU7</accession>
<evidence type="ECO:0000256" key="4">
    <source>
        <dbReference type="ARBA" id="ARBA00022833"/>
    </source>
</evidence>
<dbReference type="InterPro" id="IPR020891">
    <property type="entry name" value="UPF0758_CS"/>
</dbReference>
<dbReference type="GO" id="GO:0046872">
    <property type="term" value="F:metal ion binding"/>
    <property type="evidence" value="ECO:0007669"/>
    <property type="project" value="UniProtKB-KW"/>
</dbReference>
<sequence length="189" mass="21195">MNKVHTQKSLFKTQNDEKLNYRSVFAYRVSMVKEKKIKFDGGEVSNQRKAAEVIRNTINTLGQNDREHFVVLMLNVKTQIIGINIVSVGSASSAQIKPVETFKPAIMMSAAGIVMGHNHPSGNTEPSEQDRAVTQRFAAAAELLQIQVHDHIIVSSDSSNFYSFSEHGDMRMIRENIRNTMKNLNSMNA</sequence>
<reference evidence="7" key="1">
    <citation type="journal article" date="2021" name="Microb. Physiol.">
        <title>Proteogenomic Insights into the Physiology of Marine, Sulfate-Reducing, Filamentous Desulfonema limicola and Desulfonema magnum.</title>
        <authorList>
            <person name="Schnaars V."/>
            <person name="Wohlbrand L."/>
            <person name="Scheve S."/>
            <person name="Hinrichs C."/>
            <person name="Reinhardt R."/>
            <person name="Rabus R."/>
        </authorList>
    </citation>
    <scope>NUCLEOTIDE SEQUENCE</scope>
    <source>
        <strain evidence="7">5ac10</strain>
    </source>
</reference>
<dbReference type="KEGG" id="dli:dnl_62630"/>
<dbReference type="PANTHER" id="PTHR30471">
    <property type="entry name" value="DNA REPAIR PROTEIN RADC"/>
    <property type="match status" value="1"/>
</dbReference>
<dbReference type="InterPro" id="IPR025657">
    <property type="entry name" value="RadC_JAB"/>
</dbReference>
<dbReference type="Pfam" id="PF04002">
    <property type="entry name" value="RadC"/>
    <property type="match status" value="1"/>
</dbReference>
<name>A0A975BEU7_9BACT</name>
<feature type="domain" description="MPN" evidence="6">
    <location>
        <begin position="44"/>
        <end position="170"/>
    </location>
</feature>
<dbReference type="GO" id="GO:0006508">
    <property type="term" value="P:proteolysis"/>
    <property type="evidence" value="ECO:0007669"/>
    <property type="project" value="UniProtKB-KW"/>
</dbReference>